<evidence type="ECO:0000313" key="2">
    <source>
        <dbReference type="Proteomes" id="UP000659172"/>
    </source>
</evidence>
<name>A0ABX2QE80_9HYPH</name>
<dbReference type="RefSeq" id="WP_176948724.1">
    <property type="nucleotide sequence ID" value="NZ_JABXYK010000003.1"/>
</dbReference>
<dbReference type="Proteomes" id="UP000659172">
    <property type="component" value="Unassembled WGS sequence"/>
</dbReference>
<gene>
    <name evidence="1" type="ORF">HV823_05345</name>
</gene>
<proteinExistence type="predicted"/>
<dbReference type="SUPFAM" id="SSF47598">
    <property type="entry name" value="Ribbon-helix-helix"/>
    <property type="match status" value="1"/>
</dbReference>
<protein>
    <submittedName>
        <fullName evidence="1">Plasmid stabilization protein</fullName>
    </submittedName>
</protein>
<sequence length="94" mass="10596">MGDLLLRNVPDSMKRDLSLAAERAGVSLSDKAKDLLRQGLQNEQSDTRARPKSAWEALRQVALASGPDEEFVEIMRKIEADRKKDFGRPVEFPE</sequence>
<keyword evidence="2" id="KW-1185">Reference proteome</keyword>
<accession>A0ABX2QE80</accession>
<organism evidence="1 2">
    <name type="scientific">Mycoplana rhizolycopersici</name>
    <dbReference type="NCBI Taxonomy" id="2746702"/>
    <lineage>
        <taxon>Bacteria</taxon>
        <taxon>Pseudomonadati</taxon>
        <taxon>Pseudomonadota</taxon>
        <taxon>Alphaproteobacteria</taxon>
        <taxon>Hyphomicrobiales</taxon>
        <taxon>Rhizobiaceae</taxon>
        <taxon>Mycoplana</taxon>
    </lineage>
</organism>
<evidence type="ECO:0000313" key="1">
    <source>
        <dbReference type="EMBL" id="NVP54676.1"/>
    </source>
</evidence>
<reference evidence="1 2" key="1">
    <citation type="submission" date="2020-06" db="EMBL/GenBank/DDBJ databases">
        <title>Rhizobium sp.nov. isolated from the tomato plant.</title>
        <authorList>
            <person name="Thin K.K."/>
            <person name="Zhang X."/>
            <person name="He S."/>
        </authorList>
    </citation>
    <scope>NUCLEOTIDE SEQUENCE [LARGE SCALE GENOMIC DNA]</scope>
    <source>
        <strain evidence="1 2">DBTS2</strain>
    </source>
</reference>
<dbReference type="EMBL" id="JABXYK010000003">
    <property type="protein sequence ID" value="NVP54676.1"/>
    <property type="molecule type" value="Genomic_DNA"/>
</dbReference>
<comment type="caution">
    <text evidence="1">The sequence shown here is derived from an EMBL/GenBank/DDBJ whole genome shotgun (WGS) entry which is preliminary data.</text>
</comment>
<dbReference type="InterPro" id="IPR010985">
    <property type="entry name" value="Ribbon_hlx_hlx"/>
</dbReference>